<gene>
    <name evidence="3" type="ORF">FC093_12150</name>
</gene>
<dbReference type="AlphaFoldDB" id="A0A4V5UU79"/>
<accession>A0A4V5UU79</accession>
<keyword evidence="1" id="KW-0812">Transmembrane</keyword>
<dbReference type="GO" id="GO:0016740">
    <property type="term" value="F:transferase activity"/>
    <property type="evidence" value="ECO:0007669"/>
    <property type="project" value="UniProtKB-KW"/>
</dbReference>
<dbReference type="OrthoDB" id="526037at2"/>
<keyword evidence="3" id="KW-0808">Transferase</keyword>
<proteinExistence type="predicted"/>
<keyword evidence="4" id="KW-1185">Reference proteome</keyword>
<comment type="caution">
    <text evidence="3">The sequence shown here is derived from an EMBL/GenBank/DDBJ whole genome shotgun (WGS) entry which is preliminary data.</text>
</comment>
<reference evidence="3 4" key="1">
    <citation type="submission" date="2019-05" db="EMBL/GenBank/DDBJ databases">
        <title>Panacibacter sp. strain 17mud1-8 Genome sequencing and assembly.</title>
        <authorList>
            <person name="Chhetri G."/>
        </authorList>
    </citation>
    <scope>NUCLEOTIDE SEQUENCE [LARGE SCALE GENOMIC DNA]</scope>
    <source>
        <strain evidence="3 4">17mud1-8</strain>
    </source>
</reference>
<dbReference type="PANTHER" id="PTHR21064">
    <property type="entry name" value="AMINOGLYCOSIDE PHOSPHOTRANSFERASE DOMAIN-CONTAINING PROTEIN-RELATED"/>
    <property type="match status" value="1"/>
</dbReference>
<name>A0A4V5UU79_9BACT</name>
<keyword evidence="1" id="KW-0472">Membrane</keyword>
<dbReference type="EMBL" id="SZQL01000009">
    <property type="protein sequence ID" value="TKK67963.1"/>
    <property type="molecule type" value="Genomic_DNA"/>
</dbReference>
<dbReference type="SUPFAM" id="SSF56112">
    <property type="entry name" value="Protein kinase-like (PK-like)"/>
    <property type="match status" value="1"/>
</dbReference>
<evidence type="ECO:0000259" key="2">
    <source>
        <dbReference type="Pfam" id="PF01636"/>
    </source>
</evidence>
<feature type="domain" description="Aminoglycoside phosphotransferase" evidence="2">
    <location>
        <begin position="58"/>
        <end position="290"/>
    </location>
</feature>
<dbReference type="Gene3D" id="3.90.1200.10">
    <property type="match status" value="1"/>
</dbReference>
<organism evidence="3 4">
    <name type="scientific">Ilyomonas limi</name>
    <dbReference type="NCBI Taxonomy" id="2575867"/>
    <lineage>
        <taxon>Bacteria</taxon>
        <taxon>Pseudomonadati</taxon>
        <taxon>Bacteroidota</taxon>
        <taxon>Chitinophagia</taxon>
        <taxon>Chitinophagales</taxon>
        <taxon>Chitinophagaceae</taxon>
        <taxon>Ilyomonas</taxon>
    </lineage>
</organism>
<dbReference type="InterPro" id="IPR002575">
    <property type="entry name" value="Aminoglycoside_PTrfase"/>
</dbReference>
<protein>
    <submittedName>
        <fullName evidence="3">Aminoglycoside phosphotransferase family protein</fullName>
    </submittedName>
</protein>
<dbReference type="Gene3D" id="3.30.200.20">
    <property type="entry name" value="Phosphorylase Kinase, domain 1"/>
    <property type="match status" value="1"/>
</dbReference>
<sequence length="389" mass="44780">MVGRFFINYYYSPINANDCHYNFGNFILLFAFITVLFRPYSMILTVCEKFNLPDIQSVKPLVSGLINSSYKISLNNGNSYFLQRINTGIFKNPAALQKNYQLIQQHLTFNGAMKLPELVKTATGNLLYDNHGEVWRCFEFVKNTYSPTAVHTPEKAYEVAHCFGSFTAVLQSFDSTKLEVIIPHFHDLDFRYQQFKTALQNAPTERIVQAKDLIQRIEDYASLVKKFMIINGDKKAFPLHIMHHDCKISNILFDVDTNAIRCPIDLDTTQAGFFFSDMGDMVRTIVSSLDENDTRFSELAIRTDFLKAVTEGYMDAMAPFLTAEERSNIPYAGSIMTYMQAMRFLTDHLNGNIYYKTTYPEQNKDRTINQLRLLDLLQEHITGKKYTVA</sequence>
<dbReference type="InterPro" id="IPR050249">
    <property type="entry name" value="Pseudomonas-type_ThrB"/>
</dbReference>
<feature type="transmembrane region" description="Helical" evidence="1">
    <location>
        <begin position="20"/>
        <end position="40"/>
    </location>
</feature>
<dbReference type="PANTHER" id="PTHR21064:SF5">
    <property type="entry name" value="SLR1880 PROTEIN"/>
    <property type="match status" value="1"/>
</dbReference>
<keyword evidence="1" id="KW-1133">Transmembrane helix</keyword>
<dbReference type="Pfam" id="PF01636">
    <property type="entry name" value="APH"/>
    <property type="match status" value="1"/>
</dbReference>
<evidence type="ECO:0000313" key="4">
    <source>
        <dbReference type="Proteomes" id="UP000305848"/>
    </source>
</evidence>
<evidence type="ECO:0000313" key="3">
    <source>
        <dbReference type="EMBL" id="TKK67963.1"/>
    </source>
</evidence>
<dbReference type="InterPro" id="IPR011009">
    <property type="entry name" value="Kinase-like_dom_sf"/>
</dbReference>
<dbReference type="Proteomes" id="UP000305848">
    <property type="component" value="Unassembled WGS sequence"/>
</dbReference>
<evidence type="ECO:0000256" key="1">
    <source>
        <dbReference type="SAM" id="Phobius"/>
    </source>
</evidence>